<dbReference type="GeneID" id="92071528"/>
<comment type="caution">
    <text evidence="2">The sequence shown here is derived from an EMBL/GenBank/DDBJ whole genome shotgun (WGS) entry which is preliminary data.</text>
</comment>
<reference evidence="2 3" key="1">
    <citation type="submission" date="2023-01" db="EMBL/GenBank/DDBJ databases">
        <title>Analysis of 21 Apiospora genomes using comparative genomics revels a genus with tremendous synthesis potential of carbohydrate active enzymes and secondary metabolites.</title>
        <authorList>
            <person name="Sorensen T."/>
        </authorList>
    </citation>
    <scope>NUCLEOTIDE SEQUENCE [LARGE SCALE GENOMIC DNA]</scope>
    <source>
        <strain evidence="2 3">CBS 24483</strain>
    </source>
</reference>
<keyword evidence="1" id="KW-0812">Transmembrane</keyword>
<accession>A0ABR1QZS0</accession>
<keyword evidence="1" id="KW-0472">Membrane</keyword>
<evidence type="ECO:0000256" key="1">
    <source>
        <dbReference type="SAM" id="Phobius"/>
    </source>
</evidence>
<sequence>MQLKQTNLAQLQSSEDLLASMGDLLESSKRVQGYSKEILESIQKMKKQSDEATLMTEKPTLMRETTTLRRFTVFNVVFLSIALLELMFSLNAQELNVVKLALNDVFTYIGEETPAT</sequence>
<evidence type="ECO:0000313" key="3">
    <source>
        <dbReference type="Proteomes" id="UP001391051"/>
    </source>
</evidence>
<proteinExistence type="predicted"/>
<dbReference type="Proteomes" id="UP001391051">
    <property type="component" value="Unassembled WGS sequence"/>
</dbReference>
<feature type="transmembrane region" description="Helical" evidence="1">
    <location>
        <begin position="71"/>
        <end position="90"/>
    </location>
</feature>
<protein>
    <submittedName>
        <fullName evidence="2">Uncharacterized protein</fullName>
    </submittedName>
</protein>
<dbReference type="RefSeq" id="XP_066707359.1">
    <property type="nucleotide sequence ID" value="XM_066838466.1"/>
</dbReference>
<organism evidence="2 3">
    <name type="scientific">Apiospora aurea</name>
    <dbReference type="NCBI Taxonomy" id="335848"/>
    <lineage>
        <taxon>Eukaryota</taxon>
        <taxon>Fungi</taxon>
        <taxon>Dikarya</taxon>
        <taxon>Ascomycota</taxon>
        <taxon>Pezizomycotina</taxon>
        <taxon>Sordariomycetes</taxon>
        <taxon>Xylariomycetidae</taxon>
        <taxon>Amphisphaeriales</taxon>
        <taxon>Apiosporaceae</taxon>
        <taxon>Apiospora</taxon>
    </lineage>
</organism>
<dbReference type="EMBL" id="JAQQWE010000001">
    <property type="protein sequence ID" value="KAK7967967.1"/>
    <property type="molecule type" value="Genomic_DNA"/>
</dbReference>
<gene>
    <name evidence="2" type="ORF">PG986_002244</name>
</gene>
<evidence type="ECO:0000313" key="2">
    <source>
        <dbReference type="EMBL" id="KAK7967967.1"/>
    </source>
</evidence>
<keyword evidence="1" id="KW-1133">Transmembrane helix</keyword>
<keyword evidence="3" id="KW-1185">Reference proteome</keyword>
<name>A0ABR1QZS0_9PEZI</name>